<evidence type="ECO:0000313" key="18">
    <source>
        <dbReference type="EMBL" id="OIQ76162.1"/>
    </source>
</evidence>
<dbReference type="SMART" id="SM00448">
    <property type="entry name" value="REC"/>
    <property type="match status" value="1"/>
</dbReference>
<dbReference type="Pfam" id="PF00072">
    <property type="entry name" value="Response_reg"/>
    <property type="match status" value="1"/>
</dbReference>
<dbReference type="PROSITE" id="PS50112">
    <property type="entry name" value="PAS"/>
    <property type="match status" value="1"/>
</dbReference>
<dbReference type="Gene3D" id="1.10.287.130">
    <property type="match status" value="1"/>
</dbReference>
<feature type="domain" description="Histidine kinase" evidence="13">
    <location>
        <begin position="210"/>
        <end position="431"/>
    </location>
</feature>
<dbReference type="SMART" id="SM00387">
    <property type="entry name" value="HATPase_c"/>
    <property type="match status" value="1"/>
</dbReference>
<protein>
    <recommendedName>
        <fullName evidence="3">histidine kinase</fullName>
        <ecNumber evidence="3">2.7.13.3</ecNumber>
    </recommendedName>
</protein>
<dbReference type="InterPro" id="IPR013767">
    <property type="entry name" value="PAS_fold"/>
</dbReference>
<dbReference type="InterPro" id="IPR000700">
    <property type="entry name" value="PAS-assoc_C"/>
</dbReference>
<dbReference type="AlphaFoldDB" id="A0A1J5PYL9"/>
<dbReference type="InterPro" id="IPR036641">
    <property type="entry name" value="HPT_dom_sf"/>
</dbReference>
<feature type="domain" description="PAC" evidence="16">
    <location>
        <begin position="120"/>
        <end position="174"/>
    </location>
</feature>
<gene>
    <name evidence="18" type="primary">luxQ_21</name>
    <name evidence="18" type="ORF">GALL_421630</name>
</gene>
<dbReference type="Gene3D" id="3.30.450.20">
    <property type="entry name" value="PAS domain"/>
    <property type="match status" value="1"/>
</dbReference>
<evidence type="ECO:0000256" key="12">
    <source>
        <dbReference type="ARBA" id="ARBA00023136"/>
    </source>
</evidence>
<dbReference type="GO" id="GO:0000155">
    <property type="term" value="F:phosphorelay sensor kinase activity"/>
    <property type="evidence" value="ECO:0007669"/>
    <property type="project" value="InterPro"/>
</dbReference>
<dbReference type="SUPFAM" id="SSF55785">
    <property type="entry name" value="PYP-like sensor domain (PAS domain)"/>
    <property type="match status" value="1"/>
</dbReference>
<dbReference type="SUPFAM" id="SSF55874">
    <property type="entry name" value="ATPase domain of HSP90 chaperone/DNA topoisomerase II/histidine kinase"/>
    <property type="match status" value="1"/>
</dbReference>
<dbReference type="Pfam" id="PF00989">
    <property type="entry name" value="PAS"/>
    <property type="match status" value="1"/>
</dbReference>
<evidence type="ECO:0000259" key="15">
    <source>
        <dbReference type="PROSITE" id="PS50112"/>
    </source>
</evidence>
<evidence type="ECO:0000256" key="9">
    <source>
        <dbReference type="ARBA" id="ARBA00022777"/>
    </source>
</evidence>
<dbReference type="PANTHER" id="PTHR43047:SF64">
    <property type="entry name" value="HISTIDINE KINASE CONTAINING CHEY-HOMOLOGOUS RECEIVER DOMAIN AND PAS DOMAIN-RELATED"/>
    <property type="match status" value="1"/>
</dbReference>
<evidence type="ECO:0000256" key="6">
    <source>
        <dbReference type="ARBA" id="ARBA00022553"/>
    </source>
</evidence>
<dbReference type="PROSITE" id="PS50113">
    <property type="entry name" value="PAC"/>
    <property type="match status" value="1"/>
</dbReference>
<dbReference type="SMART" id="SM00091">
    <property type="entry name" value="PAS"/>
    <property type="match status" value="1"/>
</dbReference>
<comment type="subcellular location">
    <subcellularLocation>
        <location evidence="2">Cell inner membrane</location>
        <topology evidence="2">Multi-pass membrane protein</topology>
    </subcellularLocation>
</comment>
<keyword evidence="12" id="KW-0472">Membrane</keyword>
<dbReference type="SMART" id="SM00086">
    <property type="entry name" value="PAC"/>
    <property type="match status" value="1"/>
</dbReference>
<keyword evidence="8" id="KW-0812">Transmembrane</keyword>
<dbReference type="InterPro" id="IPR036097">
    <property type="entry name" value="HisK_dim/P_sf"/>
</dbReference>
<name>A0A1J5PYL9_9ZZZZ</name>
<evidence type="ECO:0000256" key="4">
    <source>
        <dbReference type="ARBA" id="ARBA00022475"/>
    </source>
</evidence>
<dbReference type="NCBIfam" id="TIGR00229">
    <property type="entry name" value="sensory_box"/>
    <property type="match status" value="1"/>
</dbReference>
<keyword evidence="4" id="KW-1003">Cell membrane</keyword>
<dbReference type="InterPro" id="IPR005467">
    <property type="entry name" value="His_kinase_dom"/>
</dbReference>
<evidence type="ECO:0000259" key="17">
    <source>
        <dbReference type="PROSITE" id="PS50894"/>
    </source>
</evidence>
<evidence type="ECO:0000256" key="2">
    <source>
        <dbReference type="ARBA" id="ARBA00004429"/>
    </source>
</evidence>
<evidence type="ECO:0000259" key="16">
    <source>
        <dbReference type="PROSITE" id="PS50113"/>
    </source>
</evidence>
<feature type="domain" description="HPt" evidence="17">
    <location>
        <begin position="613"/>
        <end position="704"/>
    </location>
</feature>
<dbReference type="SUPFAM" id="SSF47384">
    <property type="entry name" value="Homodimeric domain of signal transducing histidine kinase"/>
    <property type="match status" value="1"/>
</dbReference>
<dbReference type="CDD" id="cd17546">
    <property type="entry name" value="REC_hyHK_CKI1_RcsC-like"/>
    <property type="match status" value="1"/>
</dbReference>
<dbReference type="Pfam" id="PF00512">
    <property type="entry name" value="HisKA"/>
    <property type="match status" value="1"/>
</dbReference>
<keyword evidence="9 18" id="KW-0418">Kinase</keyword>
<dbReference type="EMBL" id="MLJW01001949">
    <property type="protein sequence ID" value="OIQ76162.1"/>
    <property type="molecule type" value="Genomic_DNA"/>
</dbReference>
<dbReference type="InterPro" id="IPR003594">
    <property type="entry name" value="HATPase_dom"/>
</dbReference>
<dbReference type="InterPro" id="IPR004358">
    <property type="entry name" value="Sig_transdc_His_kin-like_C"/>
</dbReference>
<feature type="domain" description="Response regulatory" evidence="14">
    <location>
        <begin position="456"/>
        <end position="574"/>
    </location>
</feature>
<dbReference type="PROSITE" id="PS50894">
    <property type="entry name" value="HPT"/>
    <property type="match status" value="1"/>
</dbReference>
<dbReference type="Gene3D" id="3.40.50.2300">
    <property type="match status" value="1"/>
</dbReference>
<organism evidence="18">
    <name type="scientific">mine drainage metagenome</name>
    <dbReference type="NCBI Taxonomy" id="410659"/>
    <lineage>
        <taxon>unclassified sequences</taxon>
        <taxon>metagenomes</taxon>
        <taxon>ecological metagenomes</taxon>
    </lineage>
</organism>
<keyword evidence="6" id="KW-0597">Phosphoprotein</keyword>
<dbReference type="SUPFAM" id="SSF52172">
    <property type="entry name" value="CheY-like"/>
    <property type="match status" value="1"/>
</dbReference>
<evidence type="ECO:0000256" key="11">
    <source>
        <dbReference type="ARBA" id="ARBA00022989"/>
    </source>
</evidence>
<evidence type="ECO:0000256" key="10">
    <source>
        <dbReference type="ARBA" id="ARBA00022840"/>
    </source>
</evidence>
<dbReference type="PRINTS" id="PR00344">
    <property type="entry name" value="BCTRLSENSOR"/>
</dbReference>
<evidence type="ECO:0000256" key="8">
    <source>
        <dbReference type="ARBA" id="ARBA00022692"/>
    </source>
</evidence>
<dbReference type="Gene3D" id="1.20.120.160">
    <property type="entry name" value="HPT domain"/>
    <property type="match status" value="1"/>
</dbReference>
<dbReference type="FunFam" id="3.30.565.10:FF:000010">
    <property type="entry name" value="Sensor histidine kinase RcsC"/>
    <property type="match status" value="1"/>
</dbReference>
<dbReference type="Pfam" id="PF02518">
    <property type="entry name" value="HATPase_c"/>
    <property type="match status" value="1"/>
</dbReference>
<evidence type="ECO:0000256" key="5">
    <source>
        <dbReference type="ARBA" id="ARBA00022519"/>
    </source>
</evidence>
<dbReference type="PANTHER" id="PTHR43047">
    <property type="entry name" value="TWO-COMPONENT HISTIDINE PROTEIN KINASE"/>
    <property type="match status" value="1"/>
</dbReference>
<keyword evidence="5" id="KW-0997">Cell inner membrane</keyword>
<dbReference type="InterPro" id="IPR001610">
    <property type="entry name" value="PAC"/>
</dbReference>
<sequence>MALFWLMTLVSGLWISRSWRQQLAQKDLLARQTQRISQNVLDLEQATLKNRKLAQAVEQSPVSIVITSREGIIEYVNPCFTRITGYSKEQVLGRTPGILQSGNTSRATYEELWRTILAGQIWRAIMQNRCQDGTLIWEDTSISPIVNEAGDFTHFVAVKEDVTERKQIEWQLQQHQTHLEELVNQRTSELGAALQAAKQAEKLKDEFLANITHELRTPLSAVIGFSNLARPLATEPRQRDYLDKVSVASVTLSGIINDLLDLSKIAAGSMVFETRAFSIRQLMDRCRSVISYKAQEKGLELHDQLDAAVPAVLLGDNLRLEQILLNLLSNAVKFTNEGRIELRVGVAERQEQRVCLVIEVQDSGIGLSEEGMTQLFKPFGQADSSITRRFGGTGLGLVICKHLAEMMQGSIGVTSRSGVGSTFRVQLWLAVGAQADLPDLATVLPSTMPTRYQDARVLVVDDQPFNRDVVAGLLAGVGISPHQATHGQEAIDILTQSPQDFDLVLMDIQMPVMDGLTAVRTLRSLSRFARLPVIAMTAHTMTHERELSSAAGMTDHIGKPFDEAHFYQVLAKWLPEHKKGARAADVQHPLEVESMPRLRGIDTHAGLALMLGDQARYQHWLRDFVLTAPLAIEQIRQAVTEGQNALAAQLAHALKGRTGMLGMRELHAVVALLEPALKQGQASADMLAGLERAVADVCAQIQAALAPAALPSAEGVPDPLPPGPTPACVLQLMERLQMGDSDCDLLIAACLAELKESAWVERLHRVLTHTQNFNYAAASALLADARQEQAPRMGS</sequence>
<dbReference type="EC" id="2.7.13.3" evidence="3"/>
<dbReference type="InterPro" id="IPR000014">
    <property type="entry name" value="PAS"/>
</dbReference>
<reference evidence="18" key="1">
    <citation type="submission" date="2016-10" db="EMBL/GenBank/DDBJ databases">
        <title>Sequence of Gallionella enrichment culture.</title>
        <authorList>
            <person name="Poehlein A."/>
            <person name="Muehling M."/>
            <person name="Daniel R."/>
        </authorList>
    </citation>
    <scope>NUCLEOTIDE SEQUENCE</scope>
</reference>
<comment type="caution">
    <text evidence="18">The sequence shown here is derived from an EMBL/GenBank/DDBJ whole genome shotgun (WGS) entry which is preliminary data.</text>
</comment>
<comment type="catalytic activity">
    <reaction evidence="1">
        <text>ATP + protein L-histidine = ADP + protein N-phospho-L-histidine.</text>
        <dbReference type="EC" id="2.7.13.3"/>
    </reaction>
</comment>
<keyword evidence="11" id="KW-1133">Transmembrane helix</keyword>
<dbReference type="InterPro" id="IPR008207">
    <property type="entry name" value="Sig_transdc_His_kin_Hpt_dom"/>
</dbReference>
<keyword evidence="18" id="KW-0378">Hydrolase</keyword>
<evidence type="ECO:0000256" key="3">
    <source>
        <dbReference type="ARBA" id="ARBA00012438"/>
    </source>
</evidence>
<dbReference type="SUPFAM" id="SSF47226">
    <property type="entry name" value="Histidine-containing phosphotransfer domain, HPT domain"/>
    <property type="match status" value="1"/>
</dbReference>
<dbReference type="InterPro" id="IPR003661">
    <property type="entry name" value="HisK_dim/P_dom"/>
</dbReference>
<dbReference type="InterPro" id="IPR035965">
    <property type="entry name" value="PAS-like_dom_sf"/>
</dbReference>
<dbReference type="GO" id="GO:0006355">
    <property type="term" value="P:regulation of DNA-templated transcription"/>
    <property type="evidence" value="ECO:0007669"/>
    <property type="project" value="InterPro"/>
</dbReference>
<dbReference type="PROSITE" id="PS50109">
    <property type="entry name" value="HIS_KIN"/>
    <property type="match status" value="1"/>
</dbReference>
<dbReference type="CDD" id="cd00130">
    <property type="entry name" value="PAS"/>
    <property type="match status" value="1"/>
</dbReference>
<dbReference type="GO" id="GO:0016787">
    <property type="term" value="F:hydrolase activity"/>
    <property type="evidence" value="ECO:0007669"/>
    <property type="project" value="UniProtKB-KW"/>
</dbReference>
<proteinExistence type="predicted"/>
<keyword evidence="10" id="KW-0547">Nucleotide-binding</keyword>
<dbReference type="SMART" id="SM00388">
    <property type="entry name" value="HisKA"/>
    <property type="match status" value="1"/>
</dbReference>
<evidence type="ECO:0000256" key="7">
    <source>
        <dbReference type="ARBA" id="ARBA00022679"/>
    </source>
</evidence>
<keyword evidence="7 18" id="KW-0808">Transferase</keyword>
<keyword evidence="10" id="KW-0067">ATP-binding</keyword>
<dbReference type="InterPro" id="IPR011006">
    <property type="entry name" value="CheY-like_superfamily"/>
</dbReference>
<evidence type="ECO:0000259" key="14">
    <source>
        <dbReference type="PROSITE" id="PS50110"/>
    </source>
</evidence>
<evidence type="ECO:0000256" key="1">
    <source>
        <dbReference type="ARBA" id="ARBA00000085"/>
    </source>
</evidence>
<feature type="domain" description="PAS" evidence="15">
    <location>
        <begin position="49"/>
        <end position="95"/>
    </location>
</feature>
<dbReference type="Pfam" id="PF01627">
    <property type="entry name" value="Hpt"/>
    <property type="match status" value="1"/>
</dbReference>
<dbReference type="InterPro" id="IPR001789">
    <property type="entry name" value="Sig_transdc_resp-reg_receiver"/>
</dbReference>
<accession>A0A1J5PYL9</accession>
<dbReference type="GO" id="GO:0005886">
    <property type="term" value="C:plasma membrane"/>
    <property type="evidence" value="ECO:0007669"/>
    <property type="project" value="UniProtKB-SubCell"/>
</dbReference>
<dbReference type="InterPro" id="IPR036890">
    <property type="entry name" value="HATPase_C_sf"/>
</dbReference>
<evidence type="ECO:0000259" key="13">
    <source>
        <dbReference type="PROSITE" id="PS50109"/>
    </source>
</evidence>
<dbReference type="Gene3D" id="3.30.565.10">
    <property type="entry name" value="Histidine kinase-like ATPase, C-terminal domain"/>
    <property type="match status" value="1"/>
</dbReference>
<dbReference type="CDD" id="cd16922">
    <property type="entry name" value="HATPase_EvgS-ArcB-TorS-like"/>
    <property type="match status" value="1"/>
</dbReference>
<dbReference type="PROSITE" id="PS50110">
    <property type="entry name" value="RESPONSE_REGULATORY"/>
    <property type="match status" value="1"/>
</dbReference>
<dbReference type="CDD" id="cd00082">
    <property type="entry name" value="HisKA"/>
    <property type="match status" value="1"/>
</dbReference>
<dbReference type="SMART" id="SM00073">
    <property type="entry name" value="HPT"/>
    <property type="match status" value="1"/>
</dbReference>